<organism evidence="1 2">
    <name type="scientific">Babjeviella inositovora NRRL Y-12698</name>
    <dbReference type="NCBI Taxonomy" id="984486"/>
    <lineage>
        <taxon>Eukaryota</taxon>
        <taxon>Fungi</taxon>
        <taxon>Dikarya</taxon>
        <taxon>Ascomycota</taxon>
        <taxon>Saccharomycotina</taxon>
        <taxon>Pichiomycetes</taxon>
        <taxon>Serinales incertae sedis</taxon>
        <taxon>Babjeviella</taxon>
    </lineage>
</organism>
<sequence>MIFCRSARCPPMKYVFYSGAVNLEHELIVDNTKRFFLGGKTQRKQAGLTITEMRQN</sequence>
<dbReference type="RefSeq" id="XP_018982262.1">
    <property type="nucleotide sequence ID" value="XM_019126890.1"/>
</dbReference>
<dbReference type="GeneID" id="30144744"/>
<protein>
    <submittedName>
        <fullName evidence="1">Uncharacterized protein</fullName>
    </submittedName>
</protein>
<keyword evidence="2" id="KW-1185">Reference proteome</keyword>
<accession>A0A1E3QHL7</accession>
<name>A0A1E3QHL7_9ASCO</name>
<dbReference type="AlphaFoldDB" id="A0A1E3QHL7"/>
<gene>
    <name evidence="1" type="ORF">BABINDRAFT_117236</name>
</gene>
<evidence type="ECO:0000313" key="1">
    <source>
        <dbReference type="EMBL" id="ODQ76934.1"/>
    </source>
</evidence>
<dbReference type="Proteomes" id="UP000094336">
    <property type="component" value="Unassembled WGS sequence"/>
</dbReference>
<evidence type="ECO:0000313" key="2">
    <source>
        <dbReference type="Proteomes" id="UP000094336"/>
    </source>
</evidence>
<proteinExistence type="predicted"/>
<dbReference type="EMBL" id="KV454445">
    <property type="protein sequence ID" value="ODQ76934.1"/>
    <property type="molecule type" value="Genomic_DNA"/>
</dbReference>
<reference evidence="2" key="1">
    <citation type="submission" date="2016-05" db="EMBL/GenBank/DDBJ databases">
        <title>Comparative genomics of biotechnologically important yeasts.</title>
        <authorList>
            <consortium name="DOE Joint Genome Institute"/>
            <person name="Riley R."/>
            <person name="Haridas S."/>
            <person name="Wolfe K.H."/>
            <person name="Lopes M.R."/>
            <person name="Hittinger C.T."/>
            <person name="Goker M."/>
            <person name="Salamov A."/>
            <person name="Wisecaver J."/>
            <person name="Long T.M."/>
            <person name="Aerts A.L."/>
            <person name="Barry K."/>
            <person name="Choi C."/>
            <person name="Clum A."/>
            <person name="Coughlan A.Y."/>
            <person name="Deshpande S."/>
            <person name="Douglass A.P."/>
            <person name="Hanson S.J."/>
            <person name="Klenk H.-P."/>
            <person name="Labutti K."/>
            <person name="Lapidus A."/>
            <person name="Lindquist E."/>
            <person name="Lipzen A."/>
            <person name="Meier-Kolthoff J.P."/>
            <person name="Ohm R.A."/>
            <person name="Otillar R.P."/>
            <person name="Pangilinan J."/>
            <person name="Peng Y."/>
            <person name="Rokas A."/>
            <person name="Rosa C.A."/>
            <person name="Scheuner C."/>
            <person name="Sibirny A.A."/>
            <person name="Slot J.C."/>
            <person name="Stielow J.B."/>
            <person name="Sun H."/>
            <person name="Kurtzman C.P."/>
            <person name="Blackwell M."/>
            <person name="Grigoriev I.V."/>
            <person name="Jeffries T.W."/>
        </authorList>
    </citation>
    <scope>NUCLEOTIDE SEQUENCE [LARGE SCALE GENOMIC DNA]</scope>
    <source>
        <strain evidence="2">NRRL Y-12698</strain>
    </source>
</reference>